<reference evidence="3" key="2">
    <citation type="submission" date="2022-01" db="EMBL/GenBank/DDBJ databases">
        <authorList>
            <person name="Yamashiro T."/>
            <person name="Shiraishi A."/>
            <person name="Satake H."/>
            <person name="Nakayama K."/>
        </authorList>
    </citation>
    <scope>NUCLEOTIDE SEQUENCE</scope>
</reference>
<keyword evidence="4" id="KW-1185">Reference proteome</keyword>
<organism evidence="3 4">
    <name type="scientific">Tanacetum coccineum</name>
    <dbReference type="NCBI Taxonomy" id="301880"/>
    <lineage>
        <taxon>Eukaryota</taxon>
        <taxon>Viridiplantae</taxon>
        <taxon>Streptophyta</taxon>
        <taxon>Embryophyta</taxon>
        <taxon>Tracheophyta</taxon>
        <taxon>Spermatophyta</taxon>
        <taxon>Magnoliopsida</taxon>
        <taxon>eudicotyledons</taxon>
        <taxon>Gunneridae</taxon>
        <taxon>Pentapetalae</taxon>
        <taxon>asterids</taxon>
        <taxon>campanulids</taxon>
        <taxon>Asterales</taxon>
        <taxon>Asteraceae</taxon>
        <taxon>Asteroideae</taxon>
        <taxon>Anthemideae</taxon>
        <taxon>Anthemidinae</taxon>
        <taxon>Tanacetum</taxon>
    </lineage>
</organism>
<comment type="caution">
    <text evidence="3">The sequence shown here is derived from an EMBL/GenBank/DDBJ whole genome shotgun (WGS) entry which is preliminary data.</text>
</comment>
<dbReference type="PANTHER" id="PTHR33116:SF78">
    <property type="entry name" value="OS12G0587133 PROTEIN"/>
    <property type="match status" value="1"/>
</dbReference>
<feature type="compositionally biased region" description="Acidic residues" evidence="1">
    <location>
        <begin position="188"/>
        <end position="202"/>
    </location>
</feature>
<gene>
    <name evidence="3" type="ORF">Tco_0953108</name>
</gene>
<dbReference type="PROSITE" id="PS50878">
    <property type="entry name" value="RT_POL"/>
    <property type="match status" value="1"/>
</dbReference>
<evidence type="ECO:0000259" key="2">
    <source>
        <dbReference type="PROSITE" id="PS50878"/>
    </source>
</evidence>
<dbReference type="Proteomes" id="UP001151760">
    <property type="component" value="Unassembled WGS sequence"/>
</dbReference>
<proteinExistence type="predicted"/>
<evidence type="ECO:0000256" key="1">
    <source>
        <dbReference type="SAM" id="MobiDB-lite"/>
    </source>
</evidence>
<keyword evidence="3" id="KW-0695">RNA-directed DNA polymerase</keyword>
<dbReference type="GO" id="GO:0003964">
    <property type="term" value="F:RNA-directed DNA polymerase activity"/>
    <property type="evidence" value="ECO:0007669"/>
    <property type="project" value="UniProtKB-KW"/>
</dbReference>
<dbReference type="Pfam" id="PF00078">
    <property type="entry name" value="RVT_1"/>
    <property type="match status" value="1"/>
</dbReference>
<sequence length="1315" mass="150087">MNNLCNMWIGRFKIQANVSRFHRNSNNVPKEEVKGVELRIVNLAMLMDDELSDVGDVPNAIWEKYMGEFWVMMEFANTDESVGVGTWFSTIKEASSDFHTDKRIAWVEIEGVPFKLWSGKTFKRIATKWGELLDVDDQEDTCFHSKRLCIHTKLEKSISEDFKIIHRGIVYWIRAKETPGWVPDFAEEQEKEDQDGFIVDDDEPKKHFPTRYDSDREEDQEKKANEGGDDDNNLEEGEVKEEFVKSEDPFNLYPMLNKKVHKGGSESTSEGSLKYPPGFKQVVYNEGESFQADDGNNFGDQCSNKSQPENANSGIFKKFKEEGTDSMSCGHFKTSEAPRTGGSILGLLEEVVKVGQGLAKKAKKEWVRELCNKYKVNFLTLQETKMESMDVFCARRCWGNMAFEYVHSEAVGNSGGVLCMWDPNCFTKKSVTKSDSFVLIRGEWRLSGQNLMVIAVYGPQDAREKCMLWDYLQGEILRWKGAIIVMGDFNEVRNKEDRFGSVFNAHEASIFNSFIQNSGLVEVELGGCSFTWCHKSASKMSKLDRFLVSDSLLNICPNFNAITLERFLSDHRPILLREIYFDYGPIPFKTFHYWFEMEGFHKLVEDSWKNYSGVESNAFLYLMGKMKYLKNIIKSWNTMSRPSVIQEKRKNQNDLASIDKIIDSGGGDEALSNRRVEIVNKLLGIENLLSMEAAQKAKITWAIEGDENSNFFHGMLKKKRHILNVRGVMIDGEWVDDPGRVKREFYEHFKARFSKPGRREASITIEFPHKISGEQCNEIESEVTNEEIKRAVWDCGTDKAPGPDGYTFGFYRRFWDIIQVDVFAAIKHFFVHGAFPKGGNSSFIALIPKNQNAILVKDFRPISLIGSLYKIVAKIMANRLVGVLSGIVNEVQSAFISDRQILDGPFILNEVLHWCKLRKKQALIFKVDFEKAYDSVRWDFLDEILRKFGFGDKWCKWIQSCLQSSRGSIMINGSPTEEFQFGRGLKQGDPLSPFLFLLVMESLHISFQRIVDAGMFRGINLGGGQVNLSHMFYADDAVFVGQWCDGNINTLVHVLDCFHKVSGLRMNLGKSKIIGVHVEDAVVSRDAGKLGCMILKSPFMYLGACVGGNMSRVHMWKDIVERVKARLSKWKMQTLSIGGRLTLVKSVLGSMPLYYFSIFRVPKAILSEMEGIRSNFFNGHGSNCHKASWVNWKKALLPKNRGGLGISSLFAMNRGLMFKWIWKFYNHGNSLWARVIKAIHGADGNIGSNRRVGGQSCWTSIIQEMKSFSNKGCDFSKYIRIKVGDGVSTLFWEDKWNEEGILRDLLSILEINWNE</sequence>
<dbReference type="Pfam" id="PF03372">
    <property type="entry name" value="Exo_endo_phos"/>
    <property type="match status" value="1"/>
</dbReference>
<feature type="compositionally biased region" description="Basic and acidic residues" evidence="1">
    <location>
        <begin position="203"/>
        <end position="226"/>
    </location>
</feature>
<evidence type="ECO:0000313" key="3">
    <source>
        <dbReference type="EMBL" id="GJT44393.1"/>
    </source>
</evidence>
<protein>
    <submittedName>
        <fullName evidence="3">RNA-directed DNA polymerase, eukaryota</fullName>
    </submittedName>
</protein>
<dbReference type="InterPro" id="IPR005135">
    <property type="entry name" value="Endo/exonuclease/phosphatase"/>
</dbReference>
<feature type="region of interest" description="Disordered" evidence="1">
    <location>
        <begin position="188"/>
        <end position="235"/>
    </location>
</feature>
<dbReference type="InterPro" id="IPR043502">
    <property type="entry name" value="DNA/RNA_pol_sf"/>
</dbReference>
<evidence type="ECO:0000313" key="4">
    <source>
        <dbReference type="Proteomes" id="UP001151760"/>
    </source>
</evidence>
<dbReference type="Gene3D" id="3.60.10.10">
    <property type="entry name" value="Endonuclease/exonuclease/phosphatase"/>
    <property type="match status" value="1"/>
</dbReference>
<keyword evidence="3" id="KW-0548">Nucleotidyltransferase</keyword>
<accession>A0ABQ5DZC9</accession>
<dbReference type="SUPFAM" id="SSF56672">
    <property type="entry name" value="DNA/RNA polymerases"/>
    <property type="match status" value="1"/>
</dbReference>
<dbReference type="CDD" id="cd01650">
    <property type="entry name" value="RT_nLTR_like"/>
    <property type="match status" value="1"/>
</dbReference>
<dbReference type="InterPro" id="IPR036691">
    <property type="entry name" value="Endo/exonu/phosph_ase_sf"/>
</dbReference>
<feature type="domain" description="Reverse transcriptase" evidence="2">
    <location>
        <begin position="828"/>
        <end position="1106"/>
    </location>
</feature>
<dbReference type="InterPro" id="IPR000477">
    <property type="entry name" value="RT_dom"/>
</dbReference>
<keyword evidence="3" id="KW-0808">Transferase</keyword>
<dbReference type="EMBL" id="BQNB010015809">
    <property type="protein sequence ID" value="GJT44393.1"/>
    <property type="molecule type" value="Genomic_DNA"/>
</dbReference>
<dbReference type="PANTHER" id="PTHR33116">
    <property type="entry name" value="REVERSE TRANSCRIPTASE ZINC-BINDING DOMAIN-CONTAINING PROTEIN-RELATED-RELATED"/>
    <property type="match status" value="1"/>
</dbReference>
<name>A0ABQ5DZC9_9ASTR</name>
<dbReference type="SUPFAM" id="SSF56219">
    <property type="entry name" value="DNase I-like"/>
    <property type="match status" value="1"/>
</dbReference>
<reference evidence="3" key="1">
    <citation type="journal article" date="2022" name="Int. J. Mol. Sci.">
        <title>Draft Genome of Tanacetum Coccineum: Genomic Comparison of Closely Related Tanacetum-Family Plants.</title>
        <authorList>
            <person name="Yamashiro T."/>
            <person name="Shiraishi A."/>
            <person name="Nakayama K."/>
            <person name="Satake H."/>
        </authorList>
    </citation>
    <scope>NUCLEOTIDE SEQUENCE</scope>
</reference>